<evidence type="ECO:0000256" key="3">
    <source>
        <dbReference type="ARBA" id="ARBA00022475"/>
    </source>
</evidence>
<evidence type="ECO:0000256" key="1">
    <source>
        <dbReference type="ARBA" id="ARBA00004162"/>
    </source>
</evidence>
<organism evidence="11 12">
    <name type="scientific">Corynebacterium atypicum</name>
    <dbReference type="NCBI Taxonomy" id="191610"/>
    <lineage>
        <taxon>Bacteria</taxon>
        <taxon>Bacillati</taxon>
        <taxon>Actinomycetota</taxon>
        <taxon>Actinomycetes</taxon>
        <taxon>Mycobacteriales</taxon>
        <taxon>Corynebacteriaceae</taxon>
        <taxon>Corynebacterium</taxon>
    </lineage>
</organism>
<keyword evidence="12" id="KW-1185">Reference proteome</keyword>
<reference evidence="11 12" key="1">
    <citation type="submission" date="2014-07" db="EMBL/GenBank/DDBJ databases">
        <title>Complete genome sequence of Corynebacterium atypicum DSM 44849: identifiction of the mycolic acid biosynthesis genes.</title>
        <authorList>
            <person name="Tippelt A."/>
            <person name="Mollmann S."/>
            <person name="Albersmeier A."/>
            <person name="Jaenicke S."/>
            <person name="Ruckert C."/>
            <person name="Tauch A."/>
        </authorList>
    </citation>
    <scope>NUCLEOTIDE SEQUENCE [LARGE SCALE GENOMIC DNA]</scope>
    <source>
        <strain evidence="11 12">R2070</strain>
    </source>
</reference>
<evidence type="ECO:0000256" key="2">
    <source>
        <dbReference type="ARBA" id="ARBA00022448"/>
    </source>
</evidence>
<dbReference type="RefSeq" id="WP_038605480.1">
    <property type="nucleotide sequence ID" value="NZ_CP008944.1"/>
</dbReference>
<evidence type="ECO:0000256" key="8">
    <source>
        <dbReference type="ARBA" id="ARBA00023136"/>
    </source>
</evidence>
<name>A0ABN4DD17_9CORY</name>
<dbReference type="NCBIfam" id="TIGR01411">
    <property type="entry name" value="tatAE"/>
    <property type="match status" value="1"/>
</dbReference>
<gene>
    <name evidence="9" type="primary">tatA</name>
    <name evidence="11" type="ORF">CATYP_05295</name>
</gene>
<dbReference type="EMBL" id="CP008944">
    <property type="protein sequence ID" value="AIG64138.1"/>
    <property type="molecule type" value="Genomic_DNA"/>
</dbReference>
<dbReference type="Proteomes" id="UP000028504">
    <property type="component" value="Chromosome"/>
</dbReference>
<dbReference type="InterPro" id="IPR003369">
    <property type="entry name" value="TatA/B/E"/>
</dbReference>
<keyword evidence="3 9" id="KW-1003">Cell membrane</keyword>
<evidence type="ECO:0000313" key="11">
    <source>
        <dbReference type="EMBL" id="AIG64138.1"/>
    </source>
</evidence>
<evidence type="ECO:0000256" key="10">
    <source>
        <dbReference type="SAM" id="MobiDB-lite"/>
    </source>
</evidence>
<accession>A0ABN4DD17</accession>
<dbReference type="InterPro" id="IPR006312">
    <property type="entry name" value="TatA/E"/>
</dbReference>
<dbReference type="HAMAP" id="MF_00236">
    <property type="entry name" value="TatA_E"/>
    <property type="match status" value="1"/>
</dbReference>
<keyword evidence="7 9" id="KW-0811">Translocation</keyword>
<comment type="similarity">
    <text evidence="9">Belongs to the TatA/E family.</text>
</comment>
<evidence type="ECO:0000256" key="5">
    <source>
        <dbReference type="ARBA" id="ARBA00022927"/>
    </source>
</evidence>
<dbReference type="PANTHER" id="PTHR42982">
    <property type="entry name" value="SEC-INDEPENDENT PROTEIN TRANSLOCASE PROTEIN TATA"/>
    <property type="match status" value="1"/>
</dbReference>
<keyword evidence="4 9" id="KW-0812">Transmembrane</keyword>
<evidence type="ECO:0000256" key="6">
    <source>
        <dbReference type="ARBA" id="ARBA00022989"/>
    </source>
</evidence>
<dbReference type="Pfam" id="PF02416">
    <property type="entry name" value="TatA_B_E"/>
    <property type="match status" value="1"/>
</dbReference>
<sequence length="87" mass="9540">MPNLGGWELLIIVLVIVLLFGAKKLPDAARSLGRSMRIFRSEVKEMGNDDAPSAEQKQISAVDHGTDQEAQAPQVNVKNPQGTEQER</sequence>
<keyword evidence="2 9" id="KW-0813">Transport</keyword>
<feature type="transmembrane region" description="Helical" evidence="9">
    <location>
        <begin position="6"/>
        <end position="22"/>
    </location>
</feature>
<dbReference type="Gene3D" id="1.20.5.3310">
    <property type="match status" value="1"/>
</dbReference>
<evidence type="ECO:0000313" key="12">
    <source>
        <dbReference type="Proteomes" id="UP000028504"/>
    </source>
</evidence>
<feature type="region of interest" description="Disordered" evidence="10">
    <location>
        <begin position="43"/>
        <end position="87"/>
    </location>
</feature>
<comment type="subcellular location">
    <subcellularLocation>
        <location evidence="1 9">Cell membrane</location>
        <topology evidence="1 9">Single-pass membrane protein</topology>
    </subcellularLocation>
</comment>
<keyword evidence="5 9" id="KW-0653">Protein transport</keyword>
<comment type="function">
    <text evidence="9">Part of the twin-arginine translocation (Tat) system that transports large folded proteins containing a characteristic twin-arginine motif in their signal peptide across membranes. TatA could form the protein-conducting channel of the Tat system.</text>
</comment>
<feature type="compositionally biased region" description="Polar residues" evidence="10">
    <location>
        <begin position="68"/>
        <end position="87"/>
    </location>
</feature>
<proteinExistence type="inferred from homology"/>
<dbReference type="NCBIfam" id="NF001854">
    <property type="entry name" value="PRK00575.1"/>
    <property type="match status" value="1"/>
</dbReference>
<keyword evidence="6 9" id="KW-1133">Transmembrane helix</keyword>
<protein>
    <recommendedName>
        <fullName evidence="9">Sec-independent protein translocase protein TatA</fullName>
    </recommendedName>
</protein>
<evidence type="ECO:0000256" key="4">
    <source>
        <dbReference type="ARBA" id="ARBA00022692"/>
    </source>
</evidence>
<keyword evidence="8 9" id="KW-0472">Membrane</keyword>
<evidence type="ECO:0000256" key="7">
    <source>
        <dbReference type="ARBA" id="ARBA00023010"/>
    </source>
</evidence>
<evidence type="ECO:0000256" key="9">
    <source>
        <dbReference type="HAMAP-Rule" id="MF_00236"/>
    </source>
</evidence>
<comment type="subunit">
    <text evidence="9">The Tat system comprises two distinct complexes: a TatABC complex, containing multiple copies of TatA, TatB and TatC subunits, and a separate TatA complex, containing only TatA subunits. Substrates initially bind to the TatABC complex, which probably triggers association of the separate TatA complex to form the active translocon.</text>
</comment>
<dbReference type="PANTHER" id="PTHR42982:SF8">
    <property type="entry name" value="SEC-INDEPENDENT PROTEIN TRANSLOCASE PROTEIN TATA"/>
    <property type="match status" value="1"/>
</dbReference>